<dbReference type="GO" id="GO:0003730">
    <property type="term" value="F:mRNA 3'-UTR binding"/>
    <property type="evidence" value="ECO:0007669"/>
    <property type="project" value="TreeGrafter"/>
</dbReference>
<keyword evidence="1" id="KW-0597">Phosphoprotein</keyword>
<dbReference type="InterPro" id="IPR052069">
    <property type="entry name" value="Ca-reg_mRNA-binding_domain"/>
</dbReference>
<dbReference type="PROSITE" id="PS51857">
    <property type="entry name" value="CSD_2"/>
    <property type="match status" value="1"/>
</dbReference>
<protein>
    <recommendedName>
        <fullName evidence="3">CSD domain-containing protein</fullName>
    </recommendedName>
</protein>
<dbReference type="Proteomes" id="UP000018440">
    <property type="component" value="Unassembled WGS sequence"/>
</dbReference>
<evidence type="ECO:0000313" key="5">
    <source>
        <dbReference type="Proteomes" id="UP000018440"/>
    </source>
</evidence>
<reference evidence="4 5" key="1">
    <citation type="submission" date="2013-02" db="EMBL/GenBank/DDBJ databases">
        <title>The Genome Sequence of Acinetobacter schindleri CIP 107287.</title>
        <authorList>
            <consortium name="The Broad Institute Genome Sequencing Platform"/>
            <consortium name="The Broad Institute Genome Sequencing Center for Infectious Disease"/>
            <person name="Cerqueira G."/>
            <person name="Feldgarden M."/>
            <person name="Courvalin P."/>
            <person name="Perichon B."/>
            <person name="Grillot-Courvalin C."/>
            <person name="Clermont D."/>
            <person name="Rocha E."/>
            <person name="Yoon E.-J."/>
            <person name="Nemec A."/>
            <person name="Walker B."/>
            <person name="Young S.K."/>
            <person name="Zeng Q."/>
            <person name="Gargeya S."/>
            <person name="Fitzgerald M."/>
            <person name="Haas B."/>
            <person name="Abouelleil A."/>
            <person name="Alvarado L."/>
            <person name="Arachchi H.M."/>
            <person name="Berlin A.M."/>
            <person name="Chapman S.B."/>
            <person name="Dewar J."/>
            <person name="Goldberg J."/>
            <person name="Griggs A."/>
            <person name="Gujja S."/>
            <person name="Hansen M."/>
            <person name="Howarth C."/>
            <person name="Imamovic A."/>
            <person name="Larimer J."/>
            <person name="McCowan C."/>
            <person name="Murphy C."/>
            <person name="Neiman D."/>
            <person name="Pearson M."/>
            <person name="Priest M."/>
            <person name="Roberts A."/>
            <person name="Saif S."/>
            <person name="Shea T."/>
            <person name="Sisk P."/>
            <person name="Sykes S."/>
            <person name="Wortman J."/>
            <person name="Nusbaum C."/>
            <person name="Birren B."/>
        </authorList>
    </citation>
    <scope>NUCLEOTIDE SEQUENCE [LARGE SCALE GENOMIC DNA]</scope>
    <source>
        <strain evidence="4 5">CIP 107287</strain>
    </source>
</reference>
<dbReference type="CDD" id="cd04458">
    <property type="entry name" value="CSP_CDS"/>
    <property type="match status" value="1"/>
</dbReference>
<feature type="transmembrane region" description="Helical" evidence="2">
    <location>
        <begin position="153"/>
        <end position="169"/>
    </location>
</feature>
<comment type="caution">
    <text evidence="4">The sequence shown here is derived from an EMBL/GenBank/DDBJ whole genome shotgun (WGS) entry which is preliminary data.</text>
</comment>
<dbReference type="GO" id="GO:0043488">
    <property type="term" value="P:regulation of mRNA stability"/>
    <property type="evidence" value="ECO:0007669"/>
    <property type="project" value="TreeGrafter"/>
</dbReference>
<evidence type="ECO:0000313" key="4">
    <source>
        <dbReference type="EMBL" id="ENV45455.1"/>
    </source>
</evidence>
<keyword evidence="2" id="KW-0812">Transmembrane</keyword>
<dbReference type="InterPro" id="IPR012340">
    <property type="entry name" value="NA-bd_OB-fold"/>
</dbReference>
<name>N9AP05_9GAMM</name>
<dbReference type="InterPro" id="IPR011129">
    <property type="entry name" value="CSD"/>
</dbReference>
<dbReference type="SMART" id="SM00357">
    <property type="entry name" value="CSP"/>
    <property type="match status" value="1"/>
</dbReference>
<dbReference type="GeneID" id="58164201"/>
<evidence type="ECO:0000259" key="3">
    <source>
        <dbReference type="PROSITE" id="PS51857"/>
    </source>
</evidence>
<evidence type="ECO:0000256" key="1">
    <source>
        <dbReference type="ARBA" id="ARBA00022553"/>
    </source>
</evidence>
<dbReference type="PATRIC" id="fig|1217988.3.peg.425"/>
<feature type="transmembrane region" description="Helical" evidence="2">
    <location>
        <begin position="114"/>
        <end position="132"/>
    </location>
</feature>
<dbReference type="Gene3D" id="2.40.50.140">
    <property type="entry name" value="Nucleic acid-binding proteins"/>
    <property type="match status" value="1"/>
</dbReference>
<organism evidence="4 5">
    <name type="scientific">Acinetobacter schindleri CIP 107287</name>
    <dbReference type="NCBI Taxonomy" id="1217988"/>
    <lineage>
        <taxon>Bacteria</taxon>
        <taxon>Pseudomonadati</taxon>
        <taxon>Pseudomonadota</taxon>
        <taxon>Gammaproteobacteria</taxon>
        <taxon>Moraxellales</taxon>
        <taxon>Moraxellaceae</taxon>
        <taxon>Acinetobacter</taxon>
    </lineage>
</organism>
<dbReference type="InterPro" id="IPR010718">
    <property type="entry name" value="DUF1294"/>
</dbReference>
<feature type="transmembrane region" description="Helical" evidence="2">
    <location>
        <begin position="181"/>
        <end position="199"/>
    </location>
</feature>
<dbReference type="Pfam" id="PF06961">
    <property type="entry name" value="DUF1294"/>
    <property type="match status" value="1"/>
</dbReference>
<dbReference type="InterPro" id="IPR002059">
    <property type="entry name" value="CSP_DNA-bd"/>
</dbReference>
<dbReference type="SUPFAM" id="SSF50249">
    <property type="entry name" value="Nucleic acid-binding proteins"/>
    <property type="match status" value="1"/>
</dbReference>
<proteinExistence type="predicted"/>
<dbReference type="PANTHER" id="PTHR12962">
    <property type="entry name" value="CALCIUM-REGULATED HEAT STABLE PROTEIN CRHSP-24-RELATED"/>
    <property type="match status" value="1"/>
</dbReference>
<feature type="transmembrane region" description="Helical" evidence="2">
    <location>
        <begin position="90"/>
        <end position="108"/>
    </location>
</feature>
<dbReference type="GO" id="GO:0005829">
    <property type="term" value="C:cytosol"/>
    <property type="evidence" value="ECO:0007669"/>
    <property type="project" value="UniProtKB-ARBA"/>
</dbReference>
<dbReference type="PANTHER" id="PTHR12962:SF1">
    <property type="entry name" value="COLD SHOCK DOMAIN-CONTAINING PROTEIN CG9705"/>
    <property type="match status" value="1"/>
</dbReference>
<evidence type="ECO:0000256" key="2">
    <source>
        <dbReference type="SAM" id="Phobius"/>
    </source>
</evidence>
<feature type="domain" description="CSD" evidence="3">
    <location>
        <begin position="2"/>
        <end position="67"/>
    </location>
</feature>
<dbReference type="Pfam" id="PF00313">
    <property type="entry name" value="CSD"/>
    <property type="match status" value="1"/>
</dbReference>
<keyword evidence="2" id="KW-1133">Transmembrane helix</keyword>
<gene>
    <name evidence="4" type="ORF">F955_00447</name>
</gene>
<keyword evidence="2" id="KW-0472">Membrane</keyword>
<dbReference type="AlphaFoldDB" id="N9AP05"/>
<dbReference type="HOGENOM" id="CLU_091970_0_0_6"/>
<dbReference type="RefSeq" id="WP_004890290.1">
    <property type="nucleotide sequence ID" value="NZ_KB849574.1"/>
</dbReference>
<accession>N9AP05</accession>
<dbReference type="EMBL" id="APPQ01000019">
    <property type="protein sequence ID" value="ENV45455.1"/>
    <property type="molecule type" value="Genomic_DNA"/>
</dbReference>
<sequence length="200" mass="23605">MRYKGKLTTWKDDQGFGFATTHETSERVFVHIKNFSYKTRRPVDGDELIYNVVQGTKKNLQATNIQFLHDYERQRLRDQRHQQQEGGKSLLSKIAAYPFILTLLVLFLTGQISVWVLVYYAVINLITFFAYWQDKQSAQNNKRRTPEQTLHNLSLFGGWIGALVAQLSLRHKSQKQEFRKKFWLTTVIHIIFFGIYLIMK</sequence>